<organism evidence="5 6">
    <name type="scientific">Dactylonectria estremocensis</name>
    <dbReference type="NCBI Taxonomy" id="1079267"/>
    <lineage>
        <taxon>Eukaryota</taxon>
        <taxon>Fungi</taxon>
        <taxon>Dikarya</taxon>
        <taxon>Ascomycota</taxon>
        <taxon>Pezizomycotina</taxon>
        <taxon>Sordariomycetes</taxon>
        <taxon>Hypocreomycetidae</taxon>
        <taxon>Hypocreales</taxon>
        <taxon>Nectriaceae</taxon>
        <taxon>Dactylonectria</taxon>
    </lineage>
</organism>
<dbReference type="PROSITE" id="PS50088">
    <property type="entry name" value="ANK_REPEAT"/>
    <property type="match status" value="2"/>
</dbReference>
<evidence type="ECO:0000313" key="6">
    <source>
        <dbReference type="Proteomes" id="UP000717696"/>
    </source>
</evidence>
<evidence type="ECO:0000256" key="3">
    <source>
        <dbReference type="PROSITE-ProRule" id="PRU00023"/>
    </source>
</evidence>
<comment type="caution">
    <text evidence="5">The sequence shown here is derived from an EMBL/GenBank/DDBJ whole genome shotgun (WGS) entry which is preliminary data.</text>
</comment>
<feature type="repeat" description="ANK" evidence="3">
    <location>
        <begin position="228"/>
        <end position="271"/>
    </location>
</feature>
<keyword evidence="2 3" id="KW-0040">ANK repeat</keyword>
<dbReference type="InterPro" id="IPR002110">
    <property type="entry name" value="Ankyrin_rpt"/>
</dbReference>
<protein>
    <submittedName>
        <fullName evidence="5">Ankyrin repeat-containing domain protein</fullName>
    </submittedName>
</protein>
<name>A0A9P9D8Q3_9HYPO</name>
<dbReference type="SUPFAM" id="SSF48403">
    <property type="entry name" value="Ankyrin repeat"/>
    <property type="match status" value="1"/>
</dbReference>
<gene>
    <name evidence="5" type="ORF">B0J13DRAFT_238974</name>
</gene>
<dbReference type="Proteomes" id="UP000717696">
    <property type="component" value="Unassembled WGS sequence"/>
</dbReference>
<dbReference type="AlphaFoldDB" id="A0A9P9D8Q3"/>
<dbReference type="Gene3D" id="1.25.40.20">
    <property type="entry name" value="Ankyrin repeat-containing domain"/>
    <property type="match status" value="1"/>
</dbReference>
<evidence type="ECO:0000313" key="5">
    <source>
        <dbReference type="EMBL" id="KAH7114778.1"/>
    </source>
</evidence>
<keyword evidence="1" id="KW-0677">Repeat</keyword>
<dbReference type="PANTHER" id="PTHR23206">
    <property type="entry name" value="MASK PROTEIN"/>
    <property type="match status" value="1"/>
</dbReference>
<dbReference type="GO" id="GO:0005737">
    <property type="term" value="C:cytoplasm"/>
    <property type="evidence" value="ECO:0007669"/>
    <property type="project" value="TreeGrafter"/>
</dbReference>
<keyword evidence="6" id="KW-1185">Reference proteome</keyword>
<dbReference type="PROSITE" id="PS50297">
    <property type="entry name" value="ANK_REP_REGION"/>
    <property type="match status" value="2"/>
</dbReference>
<feature type="repeat" description="ANK" evidence="3">
    <location>
        <begin position="195"/>
        <end position="227"/>
    </location>
</feature>
<dbReference type="OrthoDB" id="5100427at2759"/>
<reference evidence="5" key="1">
    <citation type="journal article" date="2021" name="Nat. Commun.">
        <title>Genetic determinants of endophytism in the Arabidopsis root mycobiome.</title>
        <authorList>
            <person name="Mesny F."/>
            <person name="Miyauchi S."/>
            <person name="Thiergart T."/>
            <person name="Pickel B."/>
            <person name="Atanasova L."/>
            <person name="Karlsson M."/>
            <person name="Huettel B."/>
            <person name="Barry K.W."/>
            <person name="Haridas S."/>
            <person name="Chen C."/>
            <person name="Bauer D."/>
            <person name="Andreopoulos W."/>
            <person name="Pangilinan J."/>
            <person name="LaButti K."/>
            <person name="Riley R."/>
            <person name="Lipzen A."/>
            <person name="Clum A."/>
            <person name="Drula E."/>
            <person name="Henrissat B."/>
            <person name="Kohler A."/>
            <person name="Grigoriev I.V."/>
            <person name="Martin F.M."/>
            <person name="Hacquard S."/>
        </authorList>
    </citation>
    <scope>NUCLEOTIDE SEQUENCE</scope>
    <source>
        <strain evidence="5">MPI-CAGE-AT-0021</strain>
    </source>
</reference>
<dbReference type="SMART" id="SM00248">
    <property type="entry name" value="ANK"/>
    <property type="match status" value="3"/>
</dbReference>
<evidence type="ECO:0000256" key="4">
    <source>
        <dbReference type="SAM" id="MobiDB-lite"/>
    </source>
</evidence>
<proteinExistence type="predicted"/>
<dbReference type="Pfam" id="PF12796">
    <property type="entry name" value="Ank_2"/>
    <property type="match status" value="1"/>
</dbReference>
<dbReference type="InterPro" id="IPR036770">
    <property type="entry name" value="Ankyrin_rpt-contain_sf"/>
</dbReference>
<dbReference type="PANTHER" id="PTHR23206:SF7">
    <property type="entry name" value="PROTEIN KINASE DOMAIN-CONTAINING PROTEIN"/>
    <property type="match status" value="1"/>
</dbReference>
<evidence type="ECO:0000256" key="1">
    <source>
        <dbReference type="ARBA" id="ARBA00022737"/>
    </source>
</evidence>
<dbReference type="InterPro" id="IPR051631">
    <property type="entry name" value="Ankyrin-KH/SAM_domain"/>
</dbReference>
<feature type="compositionally biased region" description="Low complexity" evidence="4">
    <location>
        <begin position="278"/>
        <end position="290"/>
    </location>
</feature>
<evidence type="ECO:0000256" key="2">
    <source>
        <dbReference type="ARBA" id="ARBA00023043"/>
    </source>
</evidence>
<feature type="region of interest" description="Disordered" evidence="4">
    <location>
        <begin position="272"/>
        <end position="321"/>
    </location>
</feature>
<dbReference type="EMBL" id="JAGMUU010000041">
    <property type="protein sequence ID" value="KAH7114778.1"/>
    <property type="molecule type" value="Genomic_DNA"/>
</dbReference>
<sequence length="342" mass="38293">MAATYDLEDEEDFKMRLRSWCGLFVSIHHGKIYFFHQTAREFLLADLISPITVLLELCWHRSITTHHAHTVLAELCVLYLNFFNSDVSLPTDANGEAGHSVDSHVFLDYSAKTWGAHFREAGIIDDAAIIPSALRICDPDSNSYSVWFRIYWKTIRMRTTEHFMDLMLASYFGHRVVVQLLLEKVVEIEAEDIEHGRTPLSWAAGNGHEATVKLLLKKGADVESKDEVGWTPLLLAAENGHRYKYGRGPLAYEAIVKLLLEKGADVGARTKMVGRRYGGPPRRGTRPSSSCCSKRAPTSSPGTEVVGRRYGGPPSMGARPSSSCFNENLDNYKTILFPPFGK</sequence>
<dbReference type="PRINTS" id="PR01415">
    <property type="entry name" value="ANKYRIN"/>
</dbReference>
<accession>A0A9P9D8Q3</accession>